<keyword evidence="4" id="KW-1185">Reference proteome</keyword>
<dbReference type="Proteomes" id="UP000594638">
    <property type="component" value="Unassembled WGS sequence"/>
</dbReference>
<name>A0A8S0Q644_OLEEU</name>
<dbReference type="EMBL" id="CACTIH010000371">
    <property type="protein sequence ID" value="CAA2960101.1"/>
    <property type="molecule type" value="Genomic_DNA"/>
</dbReference>
<feature type="compositionally biased region" description="Polar residues" evidence="1">
    <location>
        <begin position="553"/>
        <end position="580"/>
    </location>
</feature>
<feature type="compositionally biased region" description="Low complexity" evidence="1">
    <location>
        <begin position="374"/>
        <end position="399"/>
    </location>
</feature>
<feature type="region of interest" description="Disordered" evidence="1">
    <location>
        <begin position="234"/>
        <end position="273"/>
    </location>
</feature>
<feature type="region of interest" description="Disordered" evidence="1">
    <location>
        <begin position="1"/>
        <end position="63"/>
    </location>
</feature>
<feature type="compositionally biased region" description="Polar residues" evidence="1">
    <location>
        <begin position="239"/>
        <end position="255"/>
    </location>
</feature>
<dbReference type="InterPro" id="IPR053198">
    <property type="entry name" value="Gynoecium_Dev_Regulator"/>
</dbReference>
<dbReference type="PROSITE" id="PS51745">
    <property type="entry name" value="PB1"/>
    <property type="match status" value="1"/>
</dbReference>
<feature type="compositionally biased region" description="Polar residues" evidence="1">
    <location>
        <begin position="36"/>
        <end position="48"/>
    </location>
</feature>
<comment type="caution">
    <text evidence="3">The sequence shown here is derived from an EMBL/GenBank/DDBJ whole genome shotgun (WGS) entry which is preliminary data.</text>
</comment>
<feature type="compositionally biased region" description="Low complexity" evidence="1">
    <location>
        <begin position="7"/>
        <end position="21"/>
    </location>
</feature>
<feature type="region of interest" description="Disordered" evidence="1">
    <location>
        <begin position="553"/>
        <end position="587"/>
    </location>
</feature>
<dbReference type="AlphaFoldDB" id="A0A8S0Q644"/>
<dbReference type="PANTHER" id="PTHR31066">
    <property type="entry name" value="OS05G0427100 PROTEIN-RELATED"/>
    <property type="match status" value="1"/>
</dbReference>
<reference evidence="3 4" key="1">
    <citation type="submission" date="2019-12" db="EMBL/GenBank/DDBJ databases">
        <authorList>
            <person name="Alioto T."/>
            <person name="Alioto T."/>
            <person name="Gomez Garrido J."/>
        </authorList>
    </citation>
    <scope>NUCLEOTIDE SEQUENCE [LARGE SCALE GENOMIC DNA]</scope>
</reference>
<evidence type="ECO:0000259" key="2">
    <source>
        <dbReference type="PROSITE" id="PS51745"/>
    </source>
</evidence>
<evidence type="ECO:0000256" key="1">
    <source>
        <dbReference type="SAM" id="MobiDB-lite"/>
    </source>
</evidence>
<dbReference type="Pfam" id="PF00564">
    <property type="entry name" value="PB1"/>
    <property type="match status" value="1"/>
</dbReference>
<evidence type="ECO:0000313" key="4">
    <source>
        <dbReference type="Proteomes" id="UP000594638"/>
    </source>
</evidence>
<dbReference type="Gene3D" id="3.10.20.90">
    <property type="entry name" value="Phosphatidylinositol 3-kinase Catalytic Subunit, Chain A, domain 1"/>
    <property type="match status" value="1"/>
</dbReference>
<dbReference type="InterPro" id="IPR000270">
    <property type="entry name" value="PB1_dom"/>
</dbReference>
<gene>
    <name evidence="3" type="ORF">OLEA9_A041155</name>
</gene>
<dbReference type="FunFam" id="3.10.20.90:FF:000058">
    <property type="entry name" value="Octicosapeptide/phox/Bem1p domain kinase superfamily protein"/>
    <property type="match status" value="1"/>
</dbReference>
<dbReference type="InterPro" id="IPR053793">
    <property type="entry name" value="PB1-like"/>
</dbReference>
<accession>A0A8S0Q644</accession>
<organism evidence="3 4">
    <name type="scientific">Olea europaea subsp. europaea</name>
    <dbReference type="NCBI Taxonomy" id="158383"/>
    <lineage>
        <taxon>Eukaryota</taxon>
        <taxon>Viridiplantae</taxon>
        <taxon>Streptophyta</taxon>
        <taxon>Embryophyta</taxon>
        <taxon>Tracheophyta</taxon>
        <taxon>Spermatophyta</taxon>
        <taxon>Magnoliopsida</taxon>
        <taxon>eudicotyledons</taxon>
        <taxon>Gunneridae</taxon>
        <taxon>Pentapetalae</taxon>
        <taxon>asterids</taxon>
        <taxon>lamiids</taxon>
        <taxon>Lamiales</taxon>
        <taxon>Oleaceae</taxon>
        <taxon>Oleeae</taxon>
        <taxon>Olea</taxon>
    </lineage>
</organism>
<proteinExistence type="predicted"/>
<dbReference type="SUPFAM" id="SSF54277">
    <property type="entry name" value="CAD &amp; PB1 domains"/>
    <property type="match status" value="1"/>
</dbReference>
<dbReference type="OrthoDB" id="774308at2759"/>
<feature type="domain" description="PB1" evidence="2">
    <location>
        <begin position="63"/>
        <end position="167"/>
    </location>
</feature>
<feature type="compositionally biased region" description="Pro residues" evidence="1">
    <location>
        <begin position="50"/>
        <end position="62"/>
    </location>
</feature>
<feature type="compositionally biased region" description="Polar residues" evidence="1">
    <location>
        <begin position="408"/>
        <end position="426"/>
    </location>
</feature>
<dbReference type="PANTHER" id="PTHR31066:SF27">
    <property type="entry name" value="EXPRESSED PROTEIN"/>
    <property type="match status" value="1"/>
</dbReference>
<feature type="region of interest" description="Disordered" evidence="1">
    <location>
        <begin position="352"/>
        <end position="428"/>
    </location>
</feature>
<dbReference type="CDD" id="cd06410">
    <property type="entry name" value="PB1_UP2"/>
    <property type="match status" value="1"/>
</dbReference>
<dbReference type="Gramene" id="OE9A041155T1">
    <property type="protein sequence ID" value="OE9A041155C1"/>
    <property type="gene ID" value="OE9A041155"/>
</dbReference>
<protein>
    <submittedName>
        <fullName evidence="3">RNA polymerase II degradation factor 1</fullName>
    </submittedName>
</protein>
<dbReference type="SMART" id="SM00666">
    <property type="entry name" value="PB1"/>
    <property type="match status" value="1"/>
</dbReference>
<sequence length="693" mass="75811">MDPLPPSLSAVPTTTTTAAVAAPPPQPPQINYPDSVDSSPRSRNTNSWDDPPPPLGPLPQPPKLRLMCSYGGHIVPRPTDKSLCYIGGDTRIIVIDRHTSLSDLHNRLSKALLNNQPFTLKYQLPNEELDSLISVTTDEDLENMVEEYDRLCNSSVSKPGRLRLFLFLKSSNIEQLLVETASTKSDDWFLNALNGKDINMPASAKDCGFPESSSVNSLLDFDDDSVDKEANTRKYVESQMDSSKNDGNGIGTTVNPDVHSVPDSPMLEANSSFESASSSPFVANLRPIRVRAEENQKAGRLGIEEQFQQSVVVVGVGGNVNSTQKHEEGSFVPLDVAAGMVVSGVPVVAGGGGEYGNKTFSDDDRSDHSGYRRAQQAQQQAQVQLQQQQQQPQFQPKQAGSIDLPSPDSVSSEGSLNNPLSRQRPNIYQEPMMQIQSGNYRIVSANQVDPKIGDQNPSRVQMHPQVQESNYALSSQFDQNHPQLQQMQHFVHAGTQYIPAGAMPTPSYYPVYPSQQQQPHNPVPEQQYSFYFVPGRPAQGYHVPMQQLNYSESMSAATSTHPQTPPSGSMAPSSVHNQARNAPGSEPEMAAGLYRTAAHQQLVQDPSSQQQPQYTGITQIHYPSQSMVPPSAANSNYAYDFADPSRAQIYYTQPLPPQLAAQYQSMASAPAGMLPEVSTPQSMQLPMDYKATN</sequence>
<evidence type="ECO:0000313" key="3">
    <source>
        <dbReference type="EMBL" id="CAA2960101.1"/>
    </source>
</evidence>
<feature type="compositionally biased region" description="Basic and acidic residues" evidence="1">
    <location>
        <begin position="360"/>
        <end position="370"/>
    </location>
</feature>